<accession>A0ABQ8TU87</accession>
<comment type="caution">
    <text evidence="1">The sequence shown here is derived from an EMBL/GenBank/DDBJ whole genome shotgun (WGS) entry which is preliminary data.</text>
</comment>
<dbReference type="Proteomes" id="UP001148838">
    <property type="component" value="Unassembled WGS sequence"/>
</dbReference>
<organism evidence="1 2">
    <name type="scientific">Periplaneta americana</name>
    <name type="common">American cockroach</name>
    <name type="synonym">Blatta americana</name>
    <dbReference type="NCBI Taxonomy" id="6978"/>
    <lineage>
        <taxon>Eukaryota</taxon>
        <taxon>Metazoa</taxon>
        <taxon>Ecdysozoa</taxon>
        <taxon>Arthropoda</taxon>
        <taxon>Hexapoda</taxon>
        <taxon>Insecta</taxon>
        <taxon>Pterygota</taxon>
        <taxon>Neoptera</taxon>
        <taxon>Polyneoptera</taxon>
        <taxon>Dictyoptera</taxon>
        <taxon>Blattodea</taxon>
        <taxon>Blattoidea</taxon>
        <taxon>Blattidae</taxon>
        <taxon>Blattinae</taxon>
        <taxon>Periplaneta</taxon>
    </lineage>
</organism>
<keyword evidence="2" id="KW-1185">Reference proteome</keyword>
<name>A0ABQ8TU87_PERAM</name>
<dbReference type="EMBL" id="JAJSOF020000003">
    <property type="protein sequence ID" value="KAJ4449416.1"/>
    <property type="molecule type" value="Genomic_DNA"/>
</dbReference>
<protein>
    <submittedName>
        <fullName evidence="1">Uncharacterized protein</fullName>
    </submittedName>
</protein>
<evidence type="ECO:0000313" key="1">
    <source>
        <dbReference type="EMBL" id="KAJ4449416.1"/>
    </source>
</evidence>
<sequence>MDLCEDGNEPPDSLKVIYKIILELDIANVSERHTSSTLWVNKFDDSGDLFLRSFKEHVDFCRFRNSFL</sequence>
<reference evidence="1 2" key="1">
    <citation type="journal article" date="2022" name="Allergy">
        <title>Genome assembly and annotation of Periplaneta americana reveal a comprehensive cockroach allergen profile.</title>
        <authorList>
            <person name="Wang L."/>
            <person name="Xiong Q."/>
            <person name="Saelim N."/>
            <person name="Wang L."/>
            <person name="Nong W."/>
            <person name="Wan A.T."/>
            <person name="Shi M."/>
            <person name="Liu X."/>
            <person name="Cao Q."/>
            <person name="Hui J.H.L."/>
            <person name="Sookrung N."/>
            <person name="Leung T.F."/>
            <person name="Tungtrongchitr A."/>
            <person name="Tsui S.K.W."/>
        </authorList>
    </citation>
    <scope>NUCLEOTIDE SEQUENCE [LARGE SCALE GENOMIC DNA]</scope>
    <source>
        <strain evidence="1">PWHHKU_190912</strain>
    </source>
</reference>
<evidence type="ECO:0000313" key="2">
    <source>
        <dbReference type="Proteomes" id="UP001148838"/>
    </source>
</evidence>
<gene>
    <name evidence="1" type="ORF">ANN_00815</name>
</gene>
<proteinExistence type="predicted"/>